<dbReference type="Pfam" id="PF01784">
    <property type="entry name" value="DUF34_NIF3"/>
    <property type="match status" value="1"/>
</dbReference>
<dbReference type="InterPro" id="IPR036069">
    <property type="entry name" value="DUF34/NIF3_sf"/>
</dbReference>
<evidence type="ECO:0000256" key="3">
    <source>
        <dbReference type="ARBA" id="ARBA00022723"/>
    </source>
</evidence>
<feature type="binding site" evidence="4">
    <location>
        <position position="70"/>
    </location>
    <ligand>
        <name>a divalent metal cation</name>
        <dbReference type="ChEBI" id="CHEBI:60240"/>
        <label>1</label>
    </ligand>
</feature>
<dbReference type="AlphaFoldDB" id="A0A2S5RGE2"/>
<keyword evidence="6" id="KW-1185">Reference proteome</keyword>
<organism evidence="5 6">
    <name type="scientific">Mesoplasma corruscae</name>
    <dbReference type="NCBI Taxonomy" id="216874"/>
    <lineage>
        <taxon>Bacteria</taxon>
        <taxon>Bacillati</taxon>
        <taxon>Mycoplasmatota</taxon>
        <taxon>Mollicutes</taxon>
        <taxon>Entomoplasmatales</taxon>
        <taxon>Entomoplasmataceae</taxon>
        <taxon>Mesoplasma</taxon>
    </lineage>
</organism>
<protein>
    <recommendedName>
        <fullName evidence="2">GTP cyclohydrolase 1 type 2 homolog</fullName>
    </recommendedName>
</protein>
<dbReference type="OrthoDB" id="9792792at2"/>
<dbReference type="PANTHER" id="PTHR13799:SF14">
    <property type="entry name" value="GTP CYCLOHYDROLASE 1 TYPE 2 HOMOLOG"/>
    <property type="match status" value="1"/>
</dbReference>
<dbReference type="SUPFAM" id="SSF102705">
    <property type="entry name" value="NIF3 (NGG1p interacting factor 3)-like"/>
    <property type="match status" value="1"/>
</dbReference>
<dbReference type="RefSeq" id="WP_104207638.1">
    <property type="nucleotide sequence ID" value="NZ_PHNF01000001.1"/>
</dbReference>
<keyword evidence="3 4" id="KW-0479">Metal-binding</keyword>
<dbReference type="InterPro" id="IPR002678">
    <property type="entry name" value="DUF34/NIF3"/>
</dbReference>
<dbReference type="EMBL" id="PHNF01000001">
    <property type="protein sequence ID" value="PPE06404.1"/>
    <property type="molecule type" value="Genomic_DNA"/>
</dbReference>
<gene>
    <name evidence="5" type="ORF">MCORR_v1c00320</name>
</gene>
<reference evidence="5 6" key="1">
    <citation type="submission" date="2017-11" db="EMBL/GenBank/DDBJ databases">
        <title>Genome sequence of Mesoplasma corruscae ELCA-2 (ATCC 49579).</title>
        <authorList>
            <person name="Lo W.-S."/>
            <person name="Kuo C.-H."/>
        </authorList>
    </citation>
    <scope>NUCLEOTIDE SEQUENCE [LARGE SCALE GENOMIC DNA]</scope>
    <source>
        <strain evidence="5 6">ELCA-2</strain>
    </source>
</reference>
<comment type="caution">
    <text evidence="5">The sequence shown here is derived from an EMBL/GenBank/DDBJ whole genome shotgun (WGS) entry which is preliminary data.</text>
</comment>
<dbReference type="GO" id="GO:0005737">
    <property type="term" value="C:cytoplasm"/>
    <property type="evidence" value="ECO:0007669"/>
    <property type="project" value="TreeGrafter"/>
</dbReference>
<dbReference type="FunFam" id="3.40.1390.30:FF:000001">
    <property type="entry name" value="GTP cyclohydrolase 1 type 2"/>
    <property type="match status" value="1"/>
</dbReference>
<accession>A0A2S5RGE2</accession>
<evidence type="ECO:0000313" key="6">
    <source>
        <dbReference type="Proteomes" id="UP000239785"/>
    </source>
</evidence>
<evidence type="ECO:0000256" key="4">
    <source>
        <dbReference type="PIRSR" id="PIRSR602678-1"/>
    </source>
</evidence>
<evidence type="ECO:0000256" key="1">
    <source>
        <dbReference type="ARBA" id="ARBA00006964"/>
    </source>
</evidence>
<feature type="binding site" evidence="4">
    <location>
        <position position="228"/>
    </location>
    <ligand>
        <name>a divalent metal cation</name>
        <dbReference type="ChEBI" id="CHEBI:60240"/>
        <label>1</label>
    </ligand>
</feature>
<feature type="binding site" evidence="4">
    <location>
        <position position="108"/>
    </location>
    <ligand>
        <name>a divalent metal cation</name>
        <dbReference type="ChEBI" id="CHEBI:60240"/>
        <label>1</label>
    </ligand>
</feature>
<evidence type="ECO:0000256" key="2">
    <source>
        <dbReference type="ARBA" id="ARBA00022112"/>
    </source>
</evidence>
<evidence type="ECO:0000313" key="5">
    <source>
        <dbReference type="EMBL" id="PPE06404.1"/>
    </source>
</evidence>
<comment type="similarity">
    <text evidence="1">Belongs to the GTP cyclohydrolase I type 2/NIF3 family.</text>
</comment>
<name>A0A2S5RGE2_9MOLU</name>
<dbReference type="GO" id="GO:0046872">
    <property type="term" value="F:metal ion binding"/>
    <property type="evidence" value="ECO:0007669"/>
    <property type="project" value="UniProtKB-KW"/>
</dbReference>
<proteinExistence type="inferred from homology"/>
<dbReference type="Gene3D" id="3.40.1390.30">
    <property type="entry name" value="NIF3 (NGG1p interacting factor 3)-like"/>
    <property type="match status" value="2"/>
</dbReference>
<dbReference type="Proteomes" id="UP000239785">
    <property type="component" value="Unassembled WGS sequence"/>
</dbReference>
<sequence>MQLIKLVKYLEKKFPSNKAEEWDKVGFQLFDKKMINFEQEISNVFITLDLTSTSFEEIKKTKPNFIITRHPFIFKELDKEKKNPFKKEVIKYLKNNNVLVFSIHTNYDYCAYQSFIEIACSDFEVKKIEKPNSQKDFLEIKFKKSLNQNELIKKLKKTFETDDIQISKNIVMQDLIDKIYINQGSGASSISNNSLSDCTFVTGEAKWSDWIYANDNNVKLITVGHYMENYFIQDLNKKLSDNFKDLKIKSYDITNQYKKYREN</sequence>
<feature type="binding site" evidence="4">
    <location>
        <position position="225"/>
    </location>
    <ligand>
        <name>a divalent metal cation</name>
        <dbReference type="ChEBI" id="CHEBI:60240"/>
        <label>1</label>
    </ligand>
</feature>
<dbReference type="PANTHER" id="PTHR13799">
    <property type="entry name" value="NGG1 INTERACTING FACTOR 3"/>
    <property type="match status" value="1"/>
</dbReference>